<dbReference type="Proteomes" id="UP001141259">
    <property type="component" value="Unassembled WGS sequence"/>
</dbReference>
<protein>
    <submittedName>
        <fullName evidence="1">Uncharacterized protein</fullName>
    </submittedName>
</protein>
<reference evidence="1" key="1">
    <citation type="submission" date="2022-08" db="EMBL/GenBank/DDBJ databases">
        <authorList>
            <person name="Tistechok S."/>
            <person name="Samborskyy M."/>
            <person name="Roman I."/>
        </authorList>
    </citation>
    <scope>NUCLEOTIDE SEQUENCE</scope>
    <source>
        <strain evidence="1">DSM 103496</strain>
    </source>
</reference>
<comment type="caution">
    <text evidence="1">The sequence shown here is derived from an EMBL/GenBank/DDBJ whole genome shotgun (WGS) entry which is preliminary data.</text>
</comment>
<sequence>MTSVWIGHGGRSACWSFRTATGAHRDQALLFPARFGHAGSVHDQDRARGLVQGGTGHRAAATGRDQVVSRADAVGAAGDGLVLSPCTADGLPRTTTVSHVDRRISGSTIPPRRRELAECPR</sequence>
<dbReference type="EMBL" id="JANYMP010000036">
    <property type="protein sequence ID" value="MCS7483685.1"/>
    <property type="molecule type" value="Genomic_DNA"/>
</dbReference>
<keyword evidence="2" id="KW-1185">Reference proteome</keyword>
<dbReference type="AlphaFoldDB" id="A0A9X2VVG6"/>
<dbReference type="RefSeq" id="WP_259629138.1">
    <property type="nucleotide sequence ID" value="NZ_JANYMP010000036.1"/>
</dbReference>
<proteinExistence type="predicted"/>
<gene>
    <name evidence="1" type="ORF">NZH93_43175</name>
</gene>
<evidence type="ECO:0000313" key="1">
    <source>
        <dbReference type="EMBL" id="MCS7483685.1"/>
    </source>
</evidence>
<name>A0A9X2VVG6_9PSEU</name>
<organism evidence="1 2">
    <name type="scientific">Umezawaea endophytica</name>
    <dbReference type="NCBI Taxonomy" id="1654476"/>
    <lineage>
        <taxon>Bacteria</taxon>
        <taxon>Bacillati</taxon>
        <taxon>Actinomycetota</taxon>
        <taxon>Actinomycetes</taxon>
        <taxon>Pseudonocardiales</taxon>
        <taxon>Pseudonocardiaceae</taxon>
        <taxon>Umezawaea</taxon>
    </lineage>
</organism>
<evidence type="ECO:0000313" key="2">
    <source>
        <dbReference type="Proteomes" id="UP001141259"/>
    </source>
</evidence>
<accession>A0A9X2VVG6</accession>